<dbReference type="AlphaFoldDB" id="A0A395I3X2"/>
<evidence type="ECO:0000313" key="6">
    <source>
        <dbReference type="Proteomes" id="UP000248961"/>
    </source>
</evidence>
<dbReference type="SUPFAM" id="SSF51735">
    <property type="entry name" value="NAD(P)-binding Rossmann-fold domains"/>
    <property type="match status" value="1"/>
</dbReference>
<evidence type="ECO:0000256" key="2">
    <source>
        <dbReference type="ARBA" id="ARBA00022857"/>
    </source>
</evidence>
<dbReference type="GeneID" id="37195367"/>
<gene>
    <name evidence="5" type="ORF">BO97DRAFT_282358</name>
</gene>
<dbReference type="Gene3D" id="3.40.50.720">
    <property type="entry name" value="NAD(P)-binding Rossmann-like Domain"/>
    <property type="match status" value="1"/>
</dbReference>
<dbReference type="STRING" id="1450537.A0A395I3X2"/>
<dbReference type="CDD" id="cd05233">
    <property type="entry name" value="SDR_c"/>
    <property type="match status" value="1"/>
</dbReference>
<dbReference type="OrthoDB" id="37659at2759"/>
<reference evidence="5 6" key="1">
    <citation type="submission" date="2018-02" db="EMBL/GenBank/DDBJ databases">
        <title>The genomes of Aspergillus section Nigri reveals drivers in fungal speciation.</title>
        <authorList>
            <consortium name="DOE Joint Genome Institute"/>
            <person name="Vesth T.C."/>
            <person name="Nybo J."/>
            <person name="Theobald S."/>
            <person name="Brandl J."/>
            <person name="Frisvad J.C."/>
            <person name="Nielsen K.F."/>
            <person name="Lyhne E.K."/>
            <person name="Kogle M.E."/>
            <person name="Kuo A."/>
            <person name="Riley R."/>
            <person name="Clum A."/>
            <person name="Nolan M."/>
            <person name="Lipzen A."/>
            <person name="Salamov A."/>
            <person name="Henrissat B."/>
            <person name="Wiebenga A."/>
            <person name="De vries R.P."/>
            <person name="Grigoriev I.V."/>
            <person name="Mortensen U.H."/>
            <person name="Andersen M.R."/>
            <person name="Baker S.E."/>
        </authorList>
    </citation>
    <scope>NUCLEOTIDE SEQUENCE [LARGE SCALE GENOMIC DNA]</scope>
    <source>
        <strain evidence="5 6">CBS 101889</strain>
    </source>
</reference>
<proteinExistence type="inferred from homology"/>
<dbReference type="Proteomes" id="UP000248961">
    <property type="component" value="Unassembled WGS sequence"/>
</dbReference>
<evidence type="ECO:0000256" key="3">
    <source>
        <dbReference type="ARBA" id="ARBA00023002"/>
    </source>
</evidence>
<dbReference type="GO" id="GO:0016491">
    <property type="term" value="F:oxidoreductase activity"/>
    <property type="evidence" value="ECO:0007669"/>
    <property type="project" value="UniProtKB-KW"/>
</dbReference>
<dbReference type="FunFam" id="3.40.50.720:FF:000084">
    <property type="entry name" value="Short-chain dehydrogenase reductase"/>
    <property type="match status" value="1"/>
</dbReference>
<comment type="similarity">
    <text evidence="1 4">Belongs to the short-chain dehydrogenases/reductases (SDR) family.</text>
</comment>
<dbReference type="Pfam" id="PF00106">
    <property type="entry name" value="adh_short"/>
    <property type="match status" value="1"/>
</dbReference>
<dbReference type="PANTHER" id="PTHR24321">
    <property type="entry name" value="DEHYDROGENASES, SHORT CHAIN"/>
    <property type="match status" value="1"/>
</dbReference>
<dbReference type="InterPro" id="IPR036291">
    <property type="entry name" value="NAD(P)-bd_dom_sf"/>
</dbReference>
<keyword evidence="6" id="KW-1185">Reference proteome</keyword>
<keyword evidence="2" id="KW-0521">NADP</keyword>
<accession>A0A395I3X2</accession>
<organism evidence="5 6">
    <name type="scientific">Aspergillus homomorphus (strain CBS 101889)</name>
    <dbReference type="NCBI Taxonomy" id="1450537"/>
    <lineage>
        <taxon>Eukaryota</taxon>
        <taxon>Fungi</taxon>
        <taxon>Dikarya</taxon>
        <taxon>Ascomycota</taxon>
        <taxon>Pezizomycotina</taxon>
        <taxon>Eurotiomycetes</taxon>
        <taxon>Eurotiomycetidae</taxon>
        <taxon>Eurotiales</taxon>
        <taxon>Aspergillaceae</taxon>
        <taxon>Aspergillus</taxon>
        <taxon>Aspergillus subgen. Circumdati</taxon>
    </lineage>
</organism>
<dbReference type="VEuPathDB" id="FungiDB:BO97DRAFT_282358"/>
<keyword evidence="3" id="KW-0560">Oxidoreductase</keyword>
<sequence>MSMNLRGKTCLVTGGAGGLGKTLATRYLQAGANVVICDINEDRLDQTAKELAAGGHADRLLTVKADITSACDAQTLFKGIVNRFQKLDILINNAGIMDRFDPVGELDETLWNRVIAVNLTAPYLLSKLAVQNMLARDVVDGRIVNIVSLAGKAGFAAGMCYHLCHLYASELILSVAGAAYTASKHGLVGLTKNTATFYGSKGIRCNALMMGGMTTNITDAFMTGINEEGKDKAMELMTAANVEMCDVEQVADLCLSITSGPGSNLINGACIPVDHGMSGCLG</sequence>
<dbReference type="Pfam" id="PF13561">
    <property type="entry name" value="adh_short_C2"/>
    <property type="match status" value="1"/>
</dbReference>
<evidence type="ECO:0000313" key="5">
    <source>
        <dbReference type="EMBL" id="RAL14303.1"/>
    </source>
</evidence>
<dbReference type="RefSeq" id="XP_025553457.1">
    <property type="nucleotide sequence ID" value="XM_025691078.1"/>
</dbReference>
<name>A0A395I3X2_ASPHC</name>
<dbReference type="PANTHER" id="PTHR24321:SF8">
    <property type="entry name" value="ESTRADIOL 17-BETA-DEHYDROGENASE 8-RELATED"/>
    <property type="match status" value="1"/>
</dbReference>
<dbReference type="EMBL" id="KZ824275">
    <property type="protein sequence ID" value="RAL14303.1"/>
    <property type="molecule type" value="Genomic_DNA"/>
</dbReference>
<dbReference type="PRINTS" id="PR00081">
    <property type="entry name" value="GDHRDH"/>
</dbReference>
<protein>
    <submittedName>
        <fullName evidence="5">NAD(P)-binding protein</fullName>
    </submittedName>
</protein>
<dbReference type="InterPro" id="IPR002347">
    <property type="entry name" value="SDR_fam"/>
</dbReference>
<evidence type="ECO:0000256" key="1">
    <source>
        <dbReference type="ARBA" id="ARBA00006484"/>
    </source>
</evidence>
<dbReference type="PRINTS" id="PR00080">
    <property type="entry name" value="SDRFAMILY"/>
</dbReference>
<evidence type="ECO:0000256" key="4">
    <source>
        <dbReference type="RuleBase" id="RU000363"/>
    </source>
</evidence>